<dbReference type="PROSITE" id="PS50835">
    <property type="entry name" value="IG_LIKE"/>
    <property type="match status" value="1"/>
</dbReference>
<reference evidence="6" key="1">
    <citation type="journal article" date="2021" name="Evol. Appl.">
        <title>The genome of the Pyrenean desman and the effects of bottlenecks and inbreeding on the genomic landscape of an endangered species.</title>
        <authorList>
            <person name="Escoda L."/>
            <person name="Castresana J."/>
        </authorList>
    </citation>
    <scope>NUCLEOTIDE SEQUENCE</scope>
    <source>
        <strain evidence="6">IBE-C5619</strain>
    </source>
</reference>
<comment type="subcellular location">
    <subcellularLocation>
        <location evidence="1">Membrane</location>
    </subcellularLocation>
</comment>
<comment type="caution">
    <text evidence="6">The sequence shown here is derived from an EMBL/GenBank/DDBJ whole genome shotgun (WGS) entry which is preliminary data.</text>
</comment>
<evidence type="ECO:0000259" key="5">
    <source>
        <dbReference type="PROSITE" id="PS50835"/>
    </source>
</evidence>
<dbReference type="PANTHER" id="PTHR12080">
    <property type="entry name" value="SIGNALING LYMPHOCYTIC ACTIVATION MOLECULE"/>
    <property type="match status" value="1"/>
</dbReference>
<dbReference type="InterPro" id="IPR013783">
    <property type="entry name" value="Ig-like_fold"/>
</dbReference>
<keyword evidence="4" id="KW-0325">Glycoprotein</keyword>
<accession>A0A8J6A3G1</accession>
<dbReference type="Pfam" id="PF07686">
    <property type="entry name" value="V-set"/>
    <property type="match status" value="1"/>
</dbReference>
<dbReference type="GO" id="GO:0016020">
    <property type="term" value="C:membrane"/>
    <property type="evidence" value="ECO:0007669"/>
    <property type="project" value="UniProtKB-SubCell"/>
</dbReference>
<dbReference type="SMART" id="SM00409">
    <property type="entry name" value="IG"/>
    <property type="match status" value="1"/>
</dbReference>
<organism evidence="6 7">
    <name type="scientific">Galemys pyrenaicus</name>
    <name type="common">Iberian desman</name>
    <name type="synonym">Pyrenean desman</name>
    <dbReference type="NCBI Taxonomy" id="202257"/>
    <lineage>
        <taxon>Eukaryota</taxon>
        <taxon>Metazoa</taxon>
        <taxon>Chordata</taxon>
        <taxon>Craniata</taxon>
        <taxon>Vertebrata</taxon>
        <taxon>Euteleostomi</taxon>
        <taxon>Mammalia</taxon>
        <taxon>Eutheria</taxon>
        <taxon>Laurasiatheria</taxon>
        <taxon>Eulipotyphla</taxon>
        <taxon>Talpidae</taxon>
        <taxon>Galemys</taxon>
    </lineage>
</organism>
<proteinExistence type="predicted"/>
<evidence type="ECO:0000256" key="3">
    <source>
        <dbReference type="ARBA" id="ARBA00023136"/>
    </source>
</evidence>
<dbReference type="InterPro" id="IPR013106">
    <property type="entry name" value="Ig_V-set"/>
</dbReference>
<name>A0A8J6A3G1_GALPY</name>
<protein>
    <submittedName>
        <fullName evidence="6">CD48 antigen</fullName>
    </submittedName>
</protein>
<feature type="non-terminal residue" evidence="6">
    <location>
        <position position="1"/>
    </location>
</feature>
<dbReference type="InterPro" id="IPR015631">
    <property type="entry name" value="CD2/SLAM_rcpt"/>
</dbReference>
<evidence type="ECO:0000256" key="2">
    <source>
        <dbReference type="ARBA" id="ARBA00022729"/>
    </source>
</evidence>
<dbReference type="PANTHER" id="PTHR12080:SF134">
    <property type="entry name" value="CD48 ANTIGEN"/>
    <property type="match status" value="1"/>
</dbReference>
<evidence type="ECO:0000256" key="4">
    <source>
        <dbReference type="ARBA" id="ARBA00023180"/>
    </source>
</evidence>
<dbReference type="EMBL" id="JAGFMF010011925">
    <property type="protein sequence ID" value="KAG8509920.1"/>
    <property type="molecule type" value="Genomic_DNA"/>
</dbReference>
<dbReference type="InterPro" id="IPR007110">
    <property type="entry name" value="Ig-like_dom"/>
</dbReference>
<dbReference type="SUPFAM" id="SSF48726">
    <property type="entry name" value="Immunoglobulin"/>
    <property type="match status" value="2"/>
</dbReference>
<gene>
    <name evidence="6" type="ORF">J0S82_017438</name>
</gene>
<evidence type="ECO:0000313" key="7">
    <source>
        <dbReference type="Proteomes" id="UP000700334"/>
    </source>
</evidence>
<sequence>QPEYYVPALAGGNVNLSIPNLSGYTQFTWLFNSKMKIAELIINDSLTYFENEFKGRTCLHPDGILQIFNVQKEDSSIYILKLKDEKGVEESRKIQLEVFGPVPKPVLKLENIKNSGNYCFLNLSCVVSDPSVSYTWYEKNWHQLEHRHGVLEVTVNQQNYSDSYTCSVSNPVDNKTDTIRFTSFCMQGKKFPQGHRGGP</sequence>
<evidence type="ECO:0000313" key="6">
    <source>
        <dbReference type="EMBL" id="KAG8509920.1"/>
    </source>
</evidence>
<dbReference type="Proteomes" id="UP000700334">
    <property type="component" value="Unassembled WGS sequence"/>
</dbReference>
<keyword evidence="3" id="KW-0472">Membrane</keyword>
<feature type="domain" description="Ig-like" evidence="5">
    <location>
        <begin position="103"/>
        <end position="182"/>
    </location>
</feature>
<dbReference type="InterPro" id="IPR036179">
    <property type="entry name" value="Ig-like_dom_sf"/>
</dbReference>
<dbReference type="OrthoDB" id="9835793at2759"/>
<evidence type="ECO:0000256" key="1">
    <source>
        <dbReference type="ARBA" id="ARBA00004370"/>
    </source>
</evidence>
<feature type="non-terminal residue" evidence="6">
    <location>
        <position position="199"/>
    </location>
</feature>
<dbReference type="CDD" id="cd00096">
    <property type="entry name" value="Ig"/>
    <property type="match status" value="1"/>
</dbReference>
<dbReference type="AlphaFoldDB" id="A0A8J6A3G1"/>
<keyword evidence="2" id="KW-0732">Signal</keyword>
<keyword evidence="7" id="KW-1185">Reference proteome</keyword>
<dbReference type="Gene3D" id="2.60.40.10">
    <property type="entry name" value="Immunoglobulins"/>
    <property type="match status" value="2"/>
</dbReference>
<dbReference type="InterPro" id="IPR003599">
    <property type="entry name" value="Ig_sub"/>
</dbReference>